<dbReference type="GeneID" id="45656059"/>
<dbReference type="EMBL" id="FMWJ01000028">
    <property type="protein sequence ID" value="SCZ72056.1"/>
    <property type="molecule type" value="Genomic_DNA"/>
</dbReference>
<evidence type="ECO:0000313" key="2">
    <source>
        <dbReference type="EMBL" id="SCZ72056.1"/>
    </source>
</evidence>
<evidence type="ECO:0000313" key="3">
    <source>
        <dbReference type="Proteomes" id="UP000183223"/>
    </source>
</evidence>
<dbReference type="RefSeq" id="WP_049583062.1">
    <property type="nucleotide sequence ID" value="NZ_CAWQXX010000031.1"/>
</dbReference>
<name>A0A1G5RDH9_PHOLU</name>
<accession>A0A1G5RDH9</accession>
<dbReference type="AlphaFoldDB" id="A0A1G5RDH9"/>
<reference evidence="3" key="1">
    <citation type="submission" date="2016-10" db="EMBL/GenBank/DDBJ databases">
        <authorList>
            <person name="Varghese N."/>
            <person name="Submissions S."/>
        </authorList>
    </citation>
    <scope>NUCLEOTIDE SEQUENCE [LARGE SCALE GENOMIC DNA]</scope>
    <source>
        <strain evidence="3">ATCC 29999</strain>
    </source>
</reference>
<keyword evidence="3" id="KW-1185">Reference proteome</keyword>
<evidence type="ECO:0000256" key="1">
    <source>
        <dbReference type="SAM" id="MobiDB-lite"/>
    </source>
</evidence>
<dbReference type="OrthoDB" id="6466011at2"/>
<dbReference type="Proteomes" id="UP000183223">
    <property type="component" value="Unassembled WGS sequence"/>
</dbReference>
<protein>
    <submittedName>
        <fullName evidence="2">Uncharacterized protein</fullName>
    </submittedName>
</protein>
<sequence>MTEEHHPITDTDDELVRTAFHIDDGRDYTQRTIHRMKRNFYIHEGVCPPLPPAPQVARVKLTPVKKARKHRKSRNKEIKKEFTSGKNDICC</sequence>
<organism evidence="2 3">
    <name type="scientific">Photorhabdus luminescens</name>
    <name type="common">Xenorhabdus luminescens</name>
    <dbReference type="NCBI Taxonomy" id="29488"/>
    <lineage>
        <taxon>Bacteria</taxon>
        <taxon>Pseudomonadati</taxon>
        <taxon>Pseudomonadota</taxon>
        <taxon>Gammaproteobacteria</taxon>
        <taxon>Enterobacterales</taxon>
        <taxon>Morganellaceae</taxon>
        <taxon>Photorhabdus</taxon>
    </lineage>
</organism>
<proteinExistence type="predicted"/>
<gene>
    <name evidence="2" type="ORF">SAMN02982990_03939</name>
</gene>
<feature type="compositionally biased region" description="Basic residues" evidence="1">
    <location>
        <begin position="64"/>
        <end position="74"/>
    </location>
</feature>
<feature type="region of interest" description="Disordered" evidence="1">
    <location>
        <begin position="64"/>
        <end position="91"/>
    </location>
</feature>